<evidence type="ECO:0000259" key="13">
    <source>
        <dbReference type="Pfam" id="PF22599"/>
    </source>
</evidence>
<feature type="transmembrane region" description="Helical" evidence="9">
    <location>
        <begin position="520"/>
        <end position="539"/>
    </location>
</feature>
<feature type="compositionally biased region" description="Polar residues" evidence="10">
    <location>
        <begin position="116"/>
        <end position="125"/>
    </location>
</feature>
<dbReference type="PANTHER" id="PTHR30081">
    <property type="entry name" value="PROTEIN-EXPORT MEMBRANE PROTEIN SEC"/>
    <property type="match status" value="1"/>
</dbReference>
<feature type="region of interest" description="Disordered" evidence="10">
    <location>
        <begin position="109"/>
        <end position="220"/>
    </location>
</feature>
<accession>A0ABZ1FQZ6</accession>
<dbReference type="Proteomes" id="UP001344251">
    <property type="component" value="Chromosome"/>
</dbReference>
<comment type="similarity">
    <text evidence="9">Belongs to the SecD/SecF family. SecD subfamily.</text>
</comment>
<evidence type="ECO:0000259" key="12">
    <source>
        <dbReference type="Pfam" id="PF21760"/>
    </source>
</evidence>
<feature type="compositionally biased region" description="Polar residues" evidence="10">
    <location>
        <begin position="168"/>
        <end position="183"/>
    </location>
</feature>
<dbReference type="InterPro" id="IPR048631">
    <property type="entry name" value="SecD_1st"/>
</dbReference>
<feature type="region of interest" description="Disordered" evidence="10">
    <location>
        <begin position="563"/>
        <end position="585"/>
    </location>
</feature>
<evidence type="ECO:0000256" key="5">
    <source>
        <dbReference type="ARBA" id="ARBA00022927"/>
    </source>
</evidence>
<feature type="domain" description="Protein export membrane protein SecD/SecF C-terminal" evidence="11">
    <location>
        <begin position="372"/>
        <end position="548"/>
    </location>
</feature>
<comment type="function">
    <text evidence="9">Part of the Sec protein translocase complex. Interacts with the SecYEG preprotein conducting channel. SecDF uses the proton motive force (PMF) to complete protein translocation after the ATP-dependent function of SecA.</text>
</comment>
<gene>
    <name evidence="9 14" type="primary">secD</name>
    <name evidence="14" type="ORF">OG863_32885</name>
</gene>
<feature type="transmembrane region" description="Helical" evidence="9">
    <location>
        <begin position="495"/>
        <end position="514"/>
    </location>
</feature>
<dbReference type="PANTHER" id="PTHR30081:SF1">
    <property type="entry name" value="PROTEIN TRANSLOCASE SUBUNIT SECD"/>
    <property type="match status" value="1"/>
</dbReference>
<organism evidence="14 15">
    <name type="scientific">Streptomyces decoyicus</name>
    <dbReference type="NCBI Taxonomy" id="249567"/>
    <lineage>
        <taxon>Bacteria</taxon>
        <taxon>Bacillati</taxon>
        <taxon>Actinomycetota</taxon>
        <taxon>Actinomycetes</taxon>
        <taxon>Kitasatosporales</taxon>
        <taxon>Streptomycetaceae</taxon>
        <taxon>Streptomyces</taxon>
    </lineage>
</organism>
<dbReference type="Gene3D" id="1.20.1640.10">
    <property type="entry name" value="Multidrug efflux transporter AcrB transmembrane domain"/>
    <property type="match status" value="1"/>
</dbReference>
<evidence type="ECO:0000256" key="1">
    <source>
        <dbReference type="ARBA" id="ARBA00004651"/>
    </source>
</evidence>
<keyword evidence="7 9" id="KW-0811">Translocation</keyword>
<proteinExistence type="inferred from homology"/>
<dbReference type="Pfam" id="PF22599">
    <property type="entry name" value="SecDF_P1_head"/>
    <property type="match status" value="1"/>
</dbReference>
<reference evidence="14 15" key="1">
    <citation type="submission" date="2022-10" db="EMBL/GenBank/DDBJ databases">
        <title>The complete genomes of actinobacterial strains from the NBC collection.</title>
        <authorList>
            <person name="Joergensen T.S."/>
            <person name="Alvarez Arevalo M."/>
            <person name="Sterndorff E.B."/>
            <person name="Faurdal D."/>
            <person name="Vuksanovic O."/>
            <person name="Mourched A.-S."/>
            <person name="Charusanti P."/>
            <person name="Shaw S."/>
            <person name="Blin K."/>
            <person name="Weber T."/>
        </authorList>
    </citation>
    <scope>NUCLEOTIDE SEQUENCE [LARGE SCALE GENOMIC DNA]</scope>
    <source>
        <strain evidence="14 15">NBC 01774</strain>
    </source>
</reference>
<keyword evidence="4 9" id="KW-0812">Transmembrane</keyword>
<evidence type="ECO:0000256" key="3">
    <source>
        <dbReference type="ARBA" id="ARBA00022475"/>
    </source>
</evidence>
<dbReference type="Pfam" id="PF02355">
    <property type="entry name" value="SecD_SecF_C"/>
    <property type="match status" value="1"/>
</dbReference>
<feature type="transmembrane region" description="Helical" evidence="9">
    <location>
        <begin position="389"/>
        <end position="409"/>
    </location>
</feature>
<dbReference type="NCBIfam" id="TIGR01129">
    <property type="entry name" value="secD"/>
    <property type="match status" value="1"/>
</dbReference>
<feature type="transmembrane region" description="Helical" evidence="9">
    <location>
        <begin position="416"/>
        <end position="440"/>
    </location>
</feature>
<evidence type="ECO:0000256" key="7">
    <source>
        <dbReference type="ARBA" id="ARBA00023010"/>
    </source>
</evidence>
<keyword evidence="5 9" id="KW-0653">Protein transport</keyword>
<sequence length="585" mass="60351">MAAPKKGRRAPASQGHPGRTLILVLIAMAGLVGGMFYSGTLTPRLGIDLAGGTSFTLAAQNQPGKPNAINETNMKTAAGIMERRVNGLGVTESEVQTQGSNHIIVNIPKGTDAKQARQQVGTTAQLGFRPVLTTTVGTKTPEPKPSPSQGGANGKGKGDKASGDKAQPGTQQSPSAKPTTQGRAVTDSLKKAPSAKPTPSGKPSTPPAPPAPPGAAGIPPALQKQLNALDCSTKEGRAAAGEKAANTKPSDPIVACKQDGAQKYALGPVGVEGTDVSGAKAVFDSQQGQGWIVQMDFTSEGGKKFGDITGKLAAKAPPQNQFGIVLDGAVVSSPSVDKAIMGGGATISGGFTQQTAEDLGNMLSYGALPLSFKIDDETTVTAALGGEQLHAGLIAGAIGLGLVVIYLVAYYRGLALVALASLGVSAVLTYTIMTLLGPAIGFALNLPAVCGAIVAIGITADSFIVYFERIRDEIREGRTLRPAVERGWPRARRTILVSDFVSFLAAAVLFAVTVGKVQGFAFTLGLTTVLDVVVVFFFTKPLMTLLARRKFFSDGHSWSGLDPKRLGAKPPLRRRRGAAPTTKEA</sequence>
<evidence type="ECO:0000256" key="8">
    <source>
        <dbReference type="ARBA" id="ARBA00023136"/>
    </source>
</evidence>
<evidence type="ECO:0000256" key="10">
    <source>
        <dbReference type="SAM" id="MobiDB-lite"/>
    </source>
</evidence>
<dbReference type="Pfam" id="PF21760">
    <property type="entry name" value="SecD_1st"/>
    <property type="match status" value="1"/>
</dbReference>
<feature type="compositionally biased region" description="Low complexity" evidence="10">
    <location>
        <begin position="191"/>
        <end position="203"/>
    </location>
</feature>
<feature type="domain" description="SecDF P1 head subdomain" evidence="13">
    <location>
        <begin position="259"/>
        <end position="369"/>
    </location>
</feature>
<evidence type="ECO:0000256" key="4">
    <source>
        <dbReference type="ARBA" id="ARBA00022692"/>
    </source>
</evidence>
<evidence type="ECO:0000313" key="14">
    <source>
        <dbReference type="EMBL" id="WSB72364.1"/>
    </source>
</evidence>
<evidence type="ECO:0000256" key="9">
    <source>
        <dbReference type="HAMAP-Rule" id="MF_01463"/>
    </source>
</evidence>
<dbReference type="Gene3D" id="3.30.70.3220">
    <property type="match status" value="1"/>
</dbReference>
<comment type="subcellular location">
    <subcellularLocation>
        <location evidence="1 9">Cell membrane</location>
        <topology evidence="1 9">Multi-pass membrane protein</topology>
    </subcellularLocation>
</comment>
<dbReference type="InterPro" id="IPR055344">
    <property type="entry name" value="SecD_SecF_C_bact"/>
</dbReference>
<dbReference type="InterPro" id="IPR022813">
    <property type="entry name" value="SecD/SecF_arch_bac"/>
</dbReference>
<dbReference type="InterPro" id="IPR005791">
    <property type="entry name" value="SecD"/>
</dbReference>
<keyword evidence="6 9" id="KW-1133">Transmembrane helix</keyword>
<dbReference type="Gene3D" id="3.30.1360.200">
    <property type="match status" value="1"/>
</dbReference>
<dbReference type="EMBL" id="CP109106">
    <property type="protein sequence ID" value="WSB72364.1"/>
    <property type="molecule type" value="Genomic_DNA"/>
</dbReference>
<dbReference type="HAMAP" id="MF_01463_B">
    <property type="entry name" value="SecD_B"/>
    <property type="match status" value="1"/>
</dbReference>
<feature type="transmembrane region" description="Helical" evidence="9">
    <location>
        <begin position="21"/>
        <end position="39"/>
    </location>
</feature>
<evidence type="ECO:0000256" key="6">
    <source>
        <dbReference type="ARBA" id="ARBA00022989"/>
    </source>
</evidence>
<comment type="subunit">
    <text evidence="9">Forms a complex with SecF. Part of the essential Sec protein translocation apparatus which comprises SecA, SecYEG and auxiliary proteins SecDF. Other proteins may also be involved.</text>
</comment>
<dbReference type="SUPFAM" id="SSF82866">
    <property type="entry name" value="Multidrug efflux transporter AcrB transmembrane domain"/>
    <property type="match status" value="1"/>
</dbReference>
<keyword evidence="8 9" id="KW-0472">Membrane</keyword>
<keyword evidence="3 9" id="KW-1003">Cell membrane</keyword>
<evidence type="ECO:0000259" key="11">
    <source>
        <dbReference type="Pfam" id="PF02355"/>
    </source>
</evidence>
<name>A0ABZ1FQZ6_9ACTN</name>
<keyword evidence="15" id="KW-1185">Reference proteome</keyword>
<dbReference type="InterPro" id="IPR054384">
    <property type="entry name" value="SecDF_P1_head"/>
</dbReference>
<feature type="domain" description="Protein translocase subunit SecDF P1" evidence="12">
    <location>
        <begin position="74"/>
        <end position="131"/>
    </location>
</feature>
<dbReference type="RefSeq" id="WP_326622052.1">
    <property type="nucleotide sequence ID" value="NZ_CP109106.1"/>
</dbReference>
<protein>
    <recommendedName>
        <fullName evidence="9">Protein translocase subunit SecD</fullName>
    </recommendedName>
</protein>
<feature type="transmembrane region" description="Helical" evidence="9">
    <location>
        <begin position="446"/>
        <end position="467"/>
    </location>
</feature>
<dbReference type="InterPro" id="IPR048634">
    <property type="entry name" value="SecD_SecF_C"/>
</dbReference>
<keyword evidence="2 9" id="KW-0813">Transport</keyword>
<feature type="compositionally biased region" description="Pro residues" evidence="10">
    <location>
        <begin position="204"/>
        <end position="213"/>
    </location>
</feature>
<evidence type="ECO:0000313" key="15">
    <source>
        <dbReference type="Proteomes" id="UP001344251"/>
    </source>
</evidence>
<evidence type="ECO:0000256" key="2">
    <source>
        <dbReference type="ARBA" id="ARBA00022448"/>
    </source>
</evidence>
<dbReference type="NCBIfam" id="TIGR00916">
    <property type="entry name" value="2A0604s01"/>
    <property type="match status" value="1"/>
</dbReference>